<evidence type="ECO:0000313" key="3">
    <source>
        <dbReference type="Proteomes" id="UP001479606"/>
    </source>
</evidence>
<keyword evidence="3" id="KW-1185">Reference proteome</keyword>
<dbReference type="RefSeq" id="WP_342298893.1">
    <property type="nucleotide sequence ID" value="NZ_JBCEVZ010000032.1"/>
</dbReference>
<organism evidence="2 3">
    <name type="scientific">Hymenobacter segetis</name>
    <dbReference type="NCBI Taxonomy" id="2025509"/>
    <lineage>
        <taxon>Bacteria</taxon>
        <taxon>Pseudomonadati</taxon>
        <taxon>Bacteroidota</taxon>
        <taxon>Cytophagia</taxon>
        <taxon>Cytophagales</taxon>
        <taxon>Hymenobacteraceae</taxon>
        <taxon>Hymenobacter</taxon>
    </lineage>
</organism>
<evidence type="ECO:0000256" key="1">
    <source>
        <dbReference type="SAM" id="Phobius"/>
    </source>
</evidence>
<keyword evidence="1" id="KW-0812">Transmembrane</keyword>
<evidence type="ECO:0000313" key="2">
    <source>
        <dbReference type="EMBL" id="MEL5995224.1"/>
    </source>
</evidence>
<feature type="transmembrane region" description="Helical" evidence="1">
    <location>
        <begin position="111"/>
        <end position="131"/>
    </location>
</feature>
<proteinExistence type="predicted"/>
<keyword evidence="1" id="KW-0472">Membrane</keyword>
<dbReference type="EMBL" id="JBCEVZ010000032">
    <property type="protein sequence ID" value="MEL5995224.1"/>
    <property type="molecule type" value="Genomic_DNA"/>
</dbReference>
<sequence length="165" mass="17685">MSVRLAAHSASGGLIGMRTWRRWLALLLVVCLGESAQAQAPADPLRPAAALVPLPRAVDTVRAVHLLFQDRRTGGLTFTFLGLPLTGLFTLFSVGYAPGTGPTTQPHKGETILEGAFLGALPMGIGISKLVRFSKAREAAVIANYARGTPLPPLIRARLTRKYFR</sequence>
<name>A0ABU9LYW6_9BACT</name>
<keyword evidence="1" id="KW-1133">Transmembrane helix</keyword>
<reference evidence="2 3" key="1">
    <citation type="journal article" date="2018" name="Arch. Microbiol.">
        <title>Hymenobacter segetis sp. nov., isolated from soil.</title>
        <authorList>
            <person name="Ten L.N."/>
            <person name="Lim S.J."/>
            <person name="Kim B.O."/>
            <person name="Kang I.K."/>
            <person name="Jung H.Y."/>
        </authorList>
    </citation>
    <scope>NUCLEOTIDE SEQUENCE [LARGE SCALE GENOMIC DNA]</scope>
    <source>
        <strain evidence="2 3">S7-3-11</strain>
    </source>
</reference>
<comment type="caution">
    <text evidence="2">The sequence shown here is derived from an EMBL/GenBank/DDBJ whole genome shotgun (WGS) entry which is preliminary data.</text>
</comment>
<gene>
    <name evidence="2" type="ORF">AAFH49_13475</name>
</gene>
<accession>A0ABU9LYW6</accession>
<feature type="transmembrane region" description="Helical" evidence="1">
    <location>
        <begin position="80"/>
        <end position="99"/>
    </location>
</feature>
<dbReference type="Proteomes" id="UP001479606">
    <property type="component" value="Unassembled WGS sequence"/>
</dbReference>
<protein>
    <submittedName>
        <fullName evidence="2">Uncharacterized protein</fullName>
    </submittedName>
</protein>